<name>A0A1H2KTK0_9ACTN</name>
<dbReference type="GO" id="GO:0005829">
    <property type="term" value="C:cytosol"/>
    <property type="evidence" value="ECO:0007669"/>
    <property type="project" value="TreeGrafter"/>
</dbReference>
<accession>A0A1H2KTK0</accession>
<dbReference type="InterPro" id="IPR008628">
    <property type="entry name" value="GPP34-like"/>
</dbReference>
<dbReference type="Gene3D" id="1.10.3630.10">
    <property type="entry name" value="yeast vps74-n-term truncation variant domain like"/>
    <property type="match status" value="1"/>
</dbReference>
<dbReference type="PANTHER" id="PTHR12704">
    <property type="entry name" value="TRANS-GOLGI PROTEIN GMX33"/>
    <property type="match status" value="1"/>
</dbReference>
<dbReference type="InterPro" id="IPR038261">
    <property type="entry name" value="GPP34-like_sf"/>
</dbReference>
<dbReference type="EMBL" id="LT629791">
    <property type="protein sequence ID" value="SDU72047.1"/>
    <property type="molecule type" value="Genomic_DNA"/>
</dbReference>
<dbReference type="GO" id="GO:0048194">
    <property type="term" value="P:Golgi vesicle budding"/>
    <property type="evidence" value="ECO:0007669"/>
    <property type="project" value="TreeGrafter"/>
</dbReference>
<dbReference type="GO" id="GO:0007030">
    <property type="term" value="P:Golgi organization"/>
    <property type="evidence" value="ECO:0007669"/>
    <property type="project" value="TreeGrafter"/>
</dbReference>
<dbReference type="Pfam" id="PF05719">
    <property type="entry name" value="GPP34"/>
    <property type="match status" value="1"/>
</dbReference>
<protein>
    <submittedName>
        <fullName evidence="5">Golgi phosphoprotein 3 (GPP34)</fullName>
    </submittedName>
</protein>
<dbReference type="RefSeq" id="WP_046768428.1">
    <property type="nucleotide sequence ID" value="NZ_KQ061226.1"/>
</dbReference>
<proteinExistence type="predicted"/>
<gene>
    <name evidence="5" type="ORF">SAMN04488563_4282</name>
</gene>
<dbReference type="GO" id="GO:0012505">
    <property type="term" value="C:endomembrane system"/>
    <property type="evidence" value="ECO:0007669"/>
    <property type="project" value="UniProtKB-ARBA"/>
</dbReference>
<dbReference type="OrthoDB" id="4962633at2"/>
<comment type="subcellular location">
    <subcellularLocation>
        <location evidence="1">Golgi apparatus membrane</location>
        <topology evidence="1">Peripheral membrane protein</topology>
        <orientation evidence="1">Cytoplasmic side</orientation>
    </subcellularLocation>
</comment>
<dbReference type="GO" id="GO:0043001">
    <property type="term" value="P:Golgi to plasma membrane protein transport"/>
    <property type="evidence" value="ECO:0007669"/>
    <property type="project" value="TreeGrafter"/>
</dbReference>
<dbReference type="GO" id="GO:0006890">
    <property type="term" value="P:retrograde vesicle-mediated transport, Golgi to endoplasmic reticulum"/>
    <property type="evidence" value="ECO:0007669"/>
    <property type="project" value="TreeGrafter"/>
</dbReference>
<dbReference type="STRING" id="419479.SAMN04488563_4282"/>
<evidence type="ECO:0000256" key="3">
    <source>
        <dbReference type="ARBA" id="ARBA00023121"/>
    </source>
</evidence>
<keyword evidence="2" id="KW-0333">Golgi apparatus</keyword>
<reference evidence="6" key="1">
    <citation type="submission" date="2016-10" db="EMBL/GenBank/DDBJ databases">
        <authorList>
            <person name="Varghese N."/>
            <person name="Submissions S."/>
        </authorList>
    </citation>
    <scope>NUCLEOTIDE SEQUENCE [LARGE SCALE GENOMIC DNA]</scope>
    <source>
        <strain evidence="6">DSM 45079</strain>
    </source>
</reference>
<keyword evidence="4" id="KW-0472">Membrane</keyword>
<evidence type="ECO:0000256" key="4">
    <source>
        <dbReference type="ARBA" id="ARBA00023136"/>
    </source>
</evidence>
<evidence type="ECO:0000256" key="1">
    <source>
        <dbReference type="ARBA" id="ARBA00004255"/>
    </source>
</evidence>
<keyword evidence="3" id="KW-0446">Lipid-binding</keyword>
<sequence>MLIAEDLLLLAYDDETGKSLIDATRLEYGLAGALLLELSLQDKVTVAGPGEAVKRDRLVLRDTAPAGDDVLDHALALLSDDQGAKPKNVLGQLRKGTRDRLLRRLAERGLLREEAGKVLGIFPTTRWPAADASHEAAVRQRLRDVLVTGLEPDPRTAALVSLLLAVDGLRKAVPSEDRRAVKRRAKEISEGAWAADAVKRAVQEVQAAVTAAIVASTSAAAAAGSS</sequence>
<dbReference type="GO" id="GO:0070273">
    <property type="term" value="F:phosphatidylinositol-4-phosphate binding"/>
    <property type="evidence" value="ECO:0007669"/>
    <property type="project" value="InterPro"/>
</dbReference>
<organism evidence="5 6">
    <name type="scientific">Jiangella alkaliphila</name>
    <dbReference type="NCBI Taxonomy" id="419479"/>
    <lineage>
        <taxon>Bacteria</taxon>
        <taxon>Bacillati</taxon>
        <taxon>Actinomycetota</taxon>
        <taxon>Actinomycetes</taxon>
        <taxon>Jiangellales</taxon>
        <taxon>Jiangellaceae</taxon>
        <taxon>Jiangella</taxon>
    </lineage>
</organism>
<evidence type="ECO:0000256" key="2">
    <source>
        <dbReference type="ARBA" id="ARBA00023034"/>
    </source>
</evidence>
<dbReference type="Proteomes" id="UP000182977">
    <property type="component" value="Chromosome I"/>
</dbReference>
<dbReference type="PANTHER" id="PTHR12704:SF2">
    <property type="entry name" value="GOLGI PHOSPHOPROTEIN 3 HOMOLOG SAURON"/>
    <property type="match status" value="1"/>
</dbReference>
<evidence type="ECO:0000313" key="6">
    <source>
        <dbReference type="Proteomes" id="UP000182977"/>
    </source>
</evidence>
<keyword evidence="6" id="KW-1185">Reference proteome</keyword>
<evidence type="ECO:0000313" key="5">
    <source>
        <dbReference type="EMBL" id="SDU72047.1"/>
    </source>
</evidence>
<dbReference type="AlphaFoldDB" id="A0A1H2KTK0"/>